<reference evidence="2 3" key="1">
    <citation type="submission" date="2024-10" db="EMBL/GenBank/DDBJ databases">
        <title>The Natural Products Discovery Center: Release of the First 8490 Sequenced Strains for Exploring Actinobacteria Biosynthetic Diversity.</title>
        <authorList>
            <person name="Kalkreuter E."/>
            <person name="Kautsar S.A."/>
            <person name="Yang D."/>
            <person name="Bader C.D."/>
            <person name="Teijaro C.N."/>
            <person name="Fluegel L."/>
            <person name="Davis C.M."/>
            <person name="Simpson J.R."/>
            <person name="Lauterbach L."/>
            <person name="Steele A.D."/>
            <person name="Gui C."/>
            <person name="Meng S."/>
            <person name="Li G."/>
            <person name="Viehrig K."/>
            <person name="Ye F."/>
            <person name="Su P."/>
            <person name="Kiefer A.F."/>
            <person name="Nichols A."/>
            <person name="Cepeda A.J."/>
            <person name="Yan W."/>
            <person name="Fan B."/>
            <person name="Jiang Y."/>
            <person name="Adhikari A."/>
            <person name="Zheng C.-J."/>
            <person name="Schuster L."/>
            <person name="Cowan T.M."/>
            <person name="Smanski M.J."/>
            <person name="Chevrette M.G."/>
            <person name="De Carvalho L.P.S."/>
            <person name="Shen B."/>
        </authorList>
    </citation>
    <scope>NUCLEOTIDE SEQUENCE [LARGE SCALE GENOMIC DNA]</scope>
    <source>
        <strain evidence="2 3">NPDC087045</strain>
    </source>
</reference>
<gene>
    <name evidence="2" type="ORF">ACIPEN_16530</name>
</gene>
<sequence>MKFIIDNIFLIALALVSGGALLVPYLQQRGNKLTLLQATQMINQGKTLVLDVRDSEQFAAGHLRDARNIPLKELPQRISELDKLKGRPVIVVCQNGTQAMKAEASLKKAGFTDVYGLNGGIAAWTSQGLPLTTKDAK</sequence>
<feature type="domain" description="Rhodanese" evidence="1">
    <location>
        <begin position="43"/>
        <end position="133"/>
    </location>
</feature>
<evidence type="ECO:0000259" key="1">
    <source>
        <dbReference type="PROSITE" id="PS50206"/>
    </source>
</evidence>
<evidence type="ECO:0000313" key="3">
    <source>
        <dbReference type="Proteomes" id="UP001617427"/>
    </source>
</evidence>
<keyword evidence="3" id="KW-1185">Reference proteome</keyword>
<dbReference type="Pfam" id="PF00581">
    <property type="entry name" value="Rhodanese"/>
    <property type="match status" value="1"/>
</dbReference>
<protein>
    <submittedName>
        <fullName evidence="2">Rhodanese-like domain-containing protein</fullName>
    </submittedName>
</protein>
<dbReference type="EMBL" id="JBIUZV010000009">
    <property type="protein sequence ID" value="MFJ3047434.1"/>
    <property type="molecule type" value="Genomic_DNA"/>
</dbReference>
<dbReference type="PROSITE" id="PS50206">
    <property type="entry name" value="RHODANESE_3"/>
    <property type="match status" value="1"/>
</dbReference>
<dbReference type="RefSeq" id="WP_050470307.1">
    <property type="nucleotide sequence ID" value="NZ_JBIUZV010000009.1"/>
</dbReference>
<dbReference type="InterPro" id="IPR001763">
    <property type="entry name" value="Rhodanese-like_dom"/>
</dbReference>
<comment type="caution">
    <text evidence="2">The sequence shown here is derived from an EMBL/GenBank/DDBJ whole genome shotgun (WGS) entry which is preliminary data.</text>
</comment>
<dbReference type="SMART" id="SM00450">
    <property type="entry name" value="RHOD"/>
    <property type="match status" value="1"/>
</dbReference>
<accession>A0ABW8F2B3</accession>
<dbReference type="Gene3D" id="3.40.250.10">
    <property type="entry name" value="Rhodanese-like domain"/>
    <property type="match status" value="1"/>
</dbReference>
<dbReference type="InterPro" id="IPR050229">
    <property type="entry name" value="GlpE_sulfurtransferase"/>
</dbReference>
<dbReference type="InterPro" id="IPR036873">
    <property type="entry name" value="Rhodanese-like_dom_sf"/>
</dbReference>
<dbReference type="Proteomes" id="UP001617427">
    <property type="component" value="Unassembled WGS sequence"/>
</dbReference>
<dbReference type="PANTHER" id="PTHR43031">
    <property type="entry name" value="FAD-DEPENDENT OXIDOREDUCTASE"/>
    <property type="match status" value="1"/>
</dbReference>
<dbReference type="CDD" id="cd00158">
    <property type="entry name" value="RHOD"/>
    <property type="match status" value="1"/>
</dbReference>
<organism evidence="2 3">
    <name type="scientific">Herbaspirillum chlorophenolicum</name>
    <dbReference type="NCBI Taxonomy" id="211589"/>
    <lineage>
        <taxon>Bacteria</taxon>
        <taxon>Pseudomonadati</taxon>
        <taxon>Pseudomonadota</taxon>
        <taxon>Betaproteobacteria</taxon>
        <taxon>Burkholderiales</taxon>
        <taxon>Oxalobacteraceae</taxon>
        <taxon>Herbaspirillum</taxon>
    </lineage>
</organism>
<dbReference type="PANTHER" id="PTHR43031:SF18">
    <property type="entry name" value="RHODANESE-RELATED SULFURTRANSFERASES"/>
    <property type="match status" value="1"/>
</dbReference>
<proteinExistence type="predicted"/>
<dbReference type="SUPFAM" id="SSF52821">
    <property type="entry name" value="Rhodanese/Cell cycle control phosphatase"/>
    <property type="match status" value="1"/>
</dbReference>
<name>A0ABW8F2B3_9BURK</name>
<evidence type="ECO:0000313" key="2">
    <source>
        <dbReference type="EMBL" id="MFJ3047434.1"/>
    </source>
</evidence>